<evidence type="ECO:0000313" key="2">
    <source>
        <dbReference type="EMBL" id="PWW01558.1"/>
    </source>
</evidence>
<comment type="caution">
    <text evidence="2">The sequence shown here is derived from an EMBL/GenBank/DDBJ whole genome shotgun (WGS) entry which is preliminary data.</text>
</comment>
<sequence length="313" mass="33011">MLGSISSVSTSVSPTLSIMRSIIEEQDEAAAEANAKDEDRQQPTVEVNAKPSKLQSQVLENYYFGDHMTVNAAMAKLMDGVVQDLTDKAAKRGEPIDLGRADGSEKSYQQIAARIQRTVNMDDLAADKTLMKKLETILGVKLTGMTAVDLVNAFADPEGKAAEKVRGVVSEALAGQAGSKVMQRLDDVTKGPRSVDEVEQDAQSKEVYDEVDNETKAEDQADIAMAKVFETLGEVVDRGMAAEEETAPTAPDTGSTPVEAGGEAGPAEADEAETGTPPTGGEDDQSELPDGYAEQWALSAAVAPGAGPTSIYL</sequence>
<proteinExistence type="predicted"/>
<feature type="region of interest" description="Disordered" evidence="1">
    <location>
        <begin position="244"/>
        <end position="293"/>
    </location>
</feature>
<feature type="compositionally biased region" description="Low complexity" evidence="1">
    <location>
        <begin position="247"/>
        <end position="267"/>
    </location>
</feature>
<evidence type="ECO:0000256" key="1">
    <source>
        <dbReference type="SAM" id="MobiDB-lite"/>
    </source>
</evidence>
<feature type="region of interest" description="Disordered" evidence="1">
    <location>
        <begin position="28"/>
        <end position="49"/>
    </location>
</feature>
<organism evidence="2 3">
    <name type="scientific">Hoeflea marina</name>
    <dbReference type="NCBI Taxonomy" id="274592"/>
    <lineage>
        <taxon>Bacteria</taxon>
        <taxon>Pseudomonadati</taxon>
        <taxon>Pseudomonadota</taxon>
        <taxon>Alphaproteobacteria</taxon>
        <taxon>Hyphomicrobiales</taxon>
        <taxon>Rhizobiaceae</taxon>
        <taxon>Hoeflea</taxon>
    </lineage>
</organism>
<protein>
    <submittedName>
        <fullName evidence="2">Uncharacterized protein</fullName>
    </submittedName>
</protein>
<keyword evidence="3" id="KW-1185">Reference proteome</keyword>
<name>A0A317PND2_9HYPH</name>
<dbReference type="Proteomes" id="UP000246352">
    <property type="component" value="Unassembled WGS sequence"/>
</dbReference>
<feature type="region of interest" description="Disordered" evidence="1">
    <location>
        <begin position="186"/>
        <end position="219"/>
    </location>
</feature>
<dbReference type="AlphaFoldDB" id="A0A317PND2"/>
<evidence type="ECO:0000313" key="3">
    <source>
        <dbReference type="Proteomes" id="UP000246352"/>
    </source>
</evidence>
<accession>A0A317PND2</accession>
<reference evidence="2 3" key="1">
    <citation type="submission" date="2018-05" db="EMBL/GenBank/DDBJ databases">
        <title>Genomic Encyclopedia of Type Strains, Phase IV (KMG-IV): sequencing the most valuable type-strain genomes for metagenomic binning, comparative biology and taxonomic classification.</title>
        <authorList>
            <person name="Goeker M."/>
        </authorList>
    </citation>
    <scope>NUCLEOTIDE SEQUENCE [LARGE SCALE GENOMIC DNA]</scope>
    <source>
        <strain evidence="2 3">DSM 16791</strain>
    </source>
</reference>
<dbReference type="RefSeq" id="WP_110031357.1">
    <property type="nucleotide sequence ID" value="NZ_QGTR01000002.1"/>
</dbReference>
<gene>
    <name evidence="2" type="ORF">DFR52_102221</name>
</gene>
<dbReference type="OrthoDB" id="8112773at2"/>
<dbReference type="EMBL" id="QGTR01000002">
    <property type="protein sequence ID" value="PWW01558.1"/>
    <property type="molecule type" value="Genomic_DNA"/>
</dbReference>